<dbReference type="GO" id="GO:0016787">
    <property type="term" value="F:hydrolase activity"/>
    <property type="evidence" value="ECO:0007669"/>
    <property type="project" value="UniProtKB-KW"/>
</dbReference>
<evidence type="ECO:0000313" key="4">
    <source>
        <dbReference type="Proteomes" id="UP000228934"/>
    </source>
</evidence>
<dbReference type="Pfam" id="PF07859">
    <property type="entry name" value="Abhydrolase_3"/>
    <property type="match status" value="2"/>
</dbReference>
<dbReference type="OrthoDB" id="408631at2759"/>
<dbReference type="AlphaFoldDB" id="A0A2G9QHN9"/>
<dbReference type="InterPro" id="IPR013094">
    <property type="entry name" value="AB_hydrolase_3"/>
</dbReference>
<dbReference type="PANTHER" id="PTHR48081">
    <property type="entry name" value="AB HYDROLASE SUPERFAMILY PROTEIN C4A8.06C"/>
    <property type="match status" value="1"/>
</dbReference>
<feature type="domain" description="Alpha/beta hydrolase fold-3" evidence="2">
    <location>
        <begin position="2"/>
        <end position="142"/>
    </location>
</feature>
<protein>
    <recommendedName>
        <fullName evidence="2">Alpha/beta hydrolase fold-3 domain-containing protein</fullName>
    </recommendedName>
</protein>
<gene>
    <name evidence="3" type="ORF">AB205_0003830</name>
</gene>
<sequence>SYDDFCRCVAKESGAVLVSVGYRLAPEHTYPAALHDCLIATTHFLKTAEQYGVNASSIVLCGDSAGGNLAAGVSQVLVTRTDISRPRAQVLIYPSLQMIDYDLPSFQQNSMVPLLLRERTQFFKLTYLGVDLSLSEDLLSSVHVPPELRRKFSKWLGAHNIPDEFLVRGYDPHVISDFNSEIYQRFKHAFDPACSPLLAEDAVIRLLPKTYILTCEFDVLRDDGILFKKRLEDNRIPVTWYHVRDGFHGIVSFFNHPAFKSGKQAMDNVIAFIKDA</sequence>
<dbReference type="InterPro" id="IPR029058">
    <property type="entry name" value="AB_hydrolase_fold"/>
</dbReference>
<dbReference type="EMBL" id="KV996337">
    <property type="protein sequence ID" value="PIO15077.1"/>
    <property type="molecule type" value="Genomic_DNA"/>
</dbReference>
<evidence type="ECO:0000313" key="3">
    <source>
        <dbReference type="EMBL" id="PIO15077.1"/>
    </source>
</evidence>
<reference evidence="4" key="1">
    <citation type="journal article" date="2017" name="Nat. Commun.">
        <title>The North American bullfrog draft genome provides insight into hormonal regulation of long noncoding RNA.</title>
        <authorList>
            <person name="Hammond S.A."/>
            <person name="Warren R.L."/>
            <person name="Vandervalk B.P."/>
            <person name="Kucuk E."/>
            <person name="Khan H."/>
            <person name="Gibb E.A."/>
            <person name="Pandoh P."/>
            <person name="Kirk H."/>
            <person name="Zhao Y."/>
            <person name="Jones M."/>
            <person name="Mungall A.J."/>
            <person name="Coope R."/>
            <person name="Pleasance S."/>
            <person name="Moore R.A."/>
            <person name="Holt R.A."/>
            <person name="Round J.M."/>
            <person name="Ohora S."/>
            <person name="Walle B.V."/>
            <person name="Veldhoen N."/>
            <person name="Helbing C.C."/>
            <person name="Birol I."/>
        </authorList>
    </citation>
    <scope>NUCLEOTIDE SEQUENCE [LARGE SCALE GENOMIC DNA]</scope>
</reference>
<keyword evidence="1" id="KW-0378">Hydrolase</keyword>
<accession>A0A2G9QHN9</accession>
<feature type="domain" description="Alpha/beta hydrolase fold-3" evidence="2">
    <location>
        <begin position="183"/>
        <end position="251"/>
    </location>
</feature>
<name>A0A2G9QHN9_AQUCT</name>
<dbReference type="Gene3D" id="3.40.50.1820">
    <property type="entry name" value="alpha/beta hydrolase"/>
    <property type="match status" value="1"/>
</dbReference>
<feature type="non-terminal residue" evidence="3">
    <location>
        <position position="1"/>
    </location>
</feature>
<evidence type="ECO:0000259" key="2">
    <source>
        <dbReference type="Pfam" id="PF07859"/>
    </source>
</evidence>
<dbReference type="PANTHER" id="PTHR48081:SF32">
    <property type="entry name" value="ALPHA_BETA HYDROLASE FOLD-3 DOMAIN-CONTAINING PROTEIN"/>
    <property type="match status" value="1"/>
</dbReference>
<organism evidence="3 4">
    <name type="scientific">Aquarana catesbeiana</name>
    <name type="common">American bullfrog</name>
    <name type="synonym">Rana catesbeiana</name>
    <dbReference type="NCBI Taxonomy" id="8400"/>
    <lineage>
        <taxon>Eukaryota</taxon>
        <taxon>Metazoa</taxon>
        <taxon>Chordata</taxon>
        <taxon>Craniata</taxon>
        <taxon>Vertebrata</taxon>
        <taxon>Euteleostomi</taxon>
        <taxon>Amphibia</taxon>
        <taxon>Batrachia</taxon>
        <taxon>Anura</taxon>
        <taxon>Neobatrachia</taxon>
        <taxon>Ranoidea</taxon>
        <taxon>Ranidae</taxon>
        <taxon>Aquarana</taxon>
    </lineage>
</organism>
<dbReference type="Proteomes" id="UP000228934">
    <property type="component" value="Unassembled WGS sequence"/>
</dbReference>
<keyword evidence="4" id="KW-1185">Reference proteome</keyword>
<evidence type="ECO:0000256" key="1">
    <source>
        <dbReference type="ARBA" id="ARBA00022801"/>
    </source>
</evidence>
<proteinExistence type="predicted"/>
<dbReference type="InterPro" id="IPR050300">
    <property type="entry name" value="GDXG_lipolytic_enzyme"/>
</dbReference>
<feature type="non-terminal residue" evidence="3">
    <location>
        <position position="276"/>
    </location>
</feature>
<dbReference type="SUPFAM" id="SSF53474">
    <property type="entry name" value="alpha/beta-Hydrolases"/>
    <property type="match status" value="1"/>
</dbReference>